<dbReference type="Proteomes" id="UP000007813">
    <property type="component" value="Unassembled WGS sequence"/>
</dbReference>
<reference evidence="1 2" key="1">
    <citation type="journal article" date="2012" name="J. Bacteriol.">
        <title>Draft Genome Sequence of the Extremely Halophilic Archaeon Halogranum salarium B-1T.</title>
        <authorList>
            <person name="Kim K.K."/>
            <person name="Lee K.C."/>
            <person name="Lee J.S."/>
        </authorList>
    </citation>
    <scope>NUCLEOTIDE SEQUENCE [LARGE SCALE GENOMIC DNA]</scope>
    <source>
        <strain evidence="1 2">B-1</strain>
    </source>
</reference>
<proteinExistence type="predicted"/>
<gene>
    <name evidence="1" type="ORF">HSB1_14390</name>
</gene>
<dbReference type="InterPro" id="IPR046604">
    <property type="entry name" value="DUF6663"/>
</dbReference>
<dbReference type="AlphaFoldDB" id="J3JHB3"/>
<accession>J3JHB3</accession>
<dbReference type="EMBL" id="ALJD01000003">
    <property type="protein sequence ID" value="EJN60836.1"/>
    <property type="molecule type" value="Genomic_DNA"/>
</dbReference>
<protein>
    <submittedName>
        <fullName evidence="1">Uncharacterized protein</fullName>
    </submittedName>
</protein>
<organism evidence="1 2">
    <name type="scientific">Halogranum salarium B-1</name>
    <dbReference type="NCBI Taxonomy" id="1210908"/>
    <lineage>
        <taxon>Archaea</taxon>
        <taxon>Methanobacteriati</taxon>
        <taxon>Methanobacteriota</taxon>
        <taxon>Stenosarchaea group</taxon>
        <taxon>Halobacteria</taxon>
        <taxon>Halobacteriales</taxon>
        <taxon>Haloferacaceae</taxon>
    </lineage>
</organism>
<evidence type="ECO:0000313" key="1">
    <source>
        <dbReference type="EMBL" id="EJN60836.1"/>
    </source>
</evidence>
<dbReference type="RefSeq" id="WP_009366555.1">
    <property type="nucleotide sequence ID" value="NZ_ALJD01000003.1"/>
</dbReference>
<dbReference type="OrthoDB" id="212231at2157"/>
<name>J3JHB3_9EURY</name>
<sequence>MELTTSGRFRVLDSPRERPELLLIDLDSFDPTYVETQGYDDALADAVDRLRSGFVVEATLTWTEDGTPRFASLDVERETRLEFVDGVTGVFEAARETWQTAEAENEGMNSSVTYDTDGAPNGVLYVFAKQAGARDLFEEFRSGVRPIEPLLQRVNENRDDDDPREVFVMRPADEPFVLVYIVFRAEGVLANTVRDTYDCPRE</sequence>
<evidence type="ECO:0000313" key="2">
    <source>
        <dbReference type="Proteomes" id="UP000007813"/>
    </source>
</evidence>
<dbReference type="Pfam" id="PF20368">
    <property type="entry name" value="DUF6663"/>
    <property type="match status" value="1"/>
</dbReference>
<dbReference type="eggNOG" id="arCOG06403">
    <property type="taxonomic scope" value="Archaea"/>
</dbReference>
<comment type="caution">
    <text evidence="1">The sequence shown here is derived from an EMBL/GenBank/DDBJ whole genome shotgun (WGS) entry which is preliminary data.</text>
</comment>